<protein>
    <recommendedName>
        <fullName evidence="5">Short-chain dehydrogenase</fullName>
    </recommendedName>
</protein>
<dbReference type="Pfam" id="PF00106">
    <property type="entry name" value="adh_short"/>
    <property type="match status" value="1"/>
</dbReference>
<dbReference type="RefSeq" id="WP_099106630.1">
    <property type="nucleotide sequence ID" value="NZ_JAATJF010000004.1"/>
</dbReference>
<dbReference type="AlphaFoldDB" id="A0A2G0CE43"/>
<evidence type="ECO:0000256" key="2">
    <source>
        <dbReference type="ARBA" id="ARBA00023002"/>
    </source>
</evidence>
<dbReference type="PANTHER" id="PTHR44196">
    <property type="entry name" value="DEHYDROGENASE/REDUCTASE SDR FAMILY MEMBER 7B"/>
    <property type="match status" value="1"/>
</dbReference>
<evidence type="ECO:0000313" key="4">
    <source>
        <dbReference type="Proteomes" id="UP000226437"/>
    </source>
</evidence>
<evidence type="ECO:0000313" key="3">
    <source>
        <dbReference type="EMBL" id="PHK98243.1"/>
    </source>
</evidence>
<dbReference type="InterPro" id="IPR002347">
    <property type="entry name" value="SDR_fam"/>
</dbReference>
<dbReference type="EMBL" id="PDLO01000004">
    <property type="protein sequence ID" value="PHK98243.1"/>
    <property type="molecule type" value="Genomic_DNA"/>
</dbReference>
<proteinExistence type="inferred from homology"/>
<dbReference type="PRINTS" id="PR00081">
    <property type="entry name" value="GDHRDH"/>
</dbReference>
<dbReference type="GO" id="GO:0016491">
    <property type="term" value="F:oxidoreductase activity"/>
    <property type="evidence" value="ECO:0007669"/>
    <property type="project" value="UniProtKB-KW"/>
</dbReference>
<dbReference type="GO" id="GO:0016020">
    <property type="term" value="C:membrane"/>
    <property type="evidence" value="ECO:0007669"/>
    <property type="project" value="TreeGrafter"/>
</dbReference>
<organism evidence="3 4">
    <name type="scientific">Neolewinella marina</name>
    <dbReference type="NCBI Taxonomy" id="438751"/>
    <lineage>
        <taxon>Bacteria</taxon>
        <taxon>Pseudomonadati</taxon>
        <taxon>Bacteroidota</taxon>
        <taxon>Saprospiria</taxon>
        <taxon>Saprospirales</taxon>
        <taxon>Lewinellaceae</taxon>
        <taxon>Neolewinella</taxon>
    </lineage>
</organism>
<keyword evidence="4" id="KW-1185">Reference proteome</keyword>
<reference evidence="3 4" key="1">
    <citation type="submission" date="2017-10" db="EMBL/GenBank/DDBJ databases">
        <title>The draft genome sequence of Lewinella marina KCTC 32374.</title>
        <authorList>
            <person name="Wang K."/>
        </authorList>
    </citation>
    <scope>NUCLEOTIDE SEQUENCE [LARGE SCALE GENOMIC DNA]</scope>
    <source>
        <strain evidence="3 4">MKG-38</strain>
    </source>
</reference>
<sequence>MNAIITGASRGIGRACAETFAVAGYRVTAVARTEAQLRELQRSHPTVEPLVADLTVSVPTGIYDVVILNAGYYAPGGLLDPGRDVFGESWELNVMANHRLARALLPPLLERGHGHLVVIGSSATDDTSAHMTAYGATKKCLRILYEGWERELKGSGVRTTLVAPGATLTSSWAEETPPPNILQPAAVAELVLRCVTEGLTGRVTI</sequence>
<name>A0A2G0CE43_9BACT</name>
<accession>A0A2G0CE43</accession>
<dbReference type="InterPro" id="IPR036291">
    <property type="entry name" value="NAD(P)-bd_dom_sf"/>
</dbReference>
<dbReference type="PANTHER" id="PTHR44196:SF1">
    <property type="entry name" value="DEHYDROGENASE_REDUCTASE SDR FAMILY MEMBER 7B"/>
    <property type="match status" value="1"/>
</dbReference>
<comment type="caution">
    <text evidence="3">The sequence shown here is derived from an EMBL/GenBank/DDBJ whole genome shotgun (WGS) entry which is preliminary data.</text>
</comment>
<dbReference type="SUPFAM" id="SSF51735">
    <property type="entry name" value="NAD(P)-binding Rossmann-fold domains"/>
    <property type="match status" value="1"/>
</dbReference>
<dbReference type="OrthoDB" id="9775296at2"/>
<keyword evidence="2" id="KW-0560">Oxidoreductase</keyword>
<evidence type="ECO:0008006" key="5">
    <source>
        <dbReference type="Google" id="ProtNLM"/>
    </source>
</evidence>
<comment type="similarity">
    <text evidence="1">Belongs to the short-chain dehydrogenases/reductases (SDR) family.</text>
</comment>
<dbReference type="Proteomes" id="UP000226437">
    <property type="component" value="Unassembled WGS sequence"/>
</dbReference>
<dbReference type="Gene3D" id="3.40.50.720">
    <property type="entry name" value="NAD(P)-binding Rossmann-like Domain"/>
    <property type="match status" value="1"/>
</dbReference>
<dbReference type="CDD" id="cd05233">
    <property type="entry name" value="SDR_c"/>
    <property type="match status" value="1"/>
</dbReference>
<evidence type="ECO:0000256" key="1">
    <source>
        <dbReference type="ARBA" id="ARBA00006484"/>
    </source>
</evidence>
<gene>
    <name evidence="3" type="ORF">CGL56_11100</name>
</gene>